<organism evidence="2">
    <name type="scientific">marine sediment metagenome</name>
    <dbReference type="NCBI Taxonomy" id="412755"/>
    <lineage>
        <taxon>unclassified sequences</taxon>
        <taxon>metagenomes</taxon>
        <taxon>ecological metagenomes</taxon>
    </lineage>
</organism>
<evidence type="ECO:0000256" key="1">
    <source>
        <dbReference type="SAM" id="MobiDB-lite"/>
    </source>
</evidence>
<dbReference type="EMBL" id="LAZR01000962">
    <property type="protein sequence ID" value="KKN53643.1"/>
    <property type="molecule type" value="Genomic_DNA"/>
</dbReference>
<reference evidence="2" key="1">
    <citation type="journal article" date="2015" name="Nature">
        <title>Complex archaea that bridge the gap between prokaryotes and eukaryotes.</title>
        <authorList>
            <person name="Spang A."/>
            <person name="Saw J.H."/>
            <person name="Jorgensen S.L."/>
            <person name="Zaremba-Niedzwiedzka K."/>
            <person name="Martijn J."/>
            <person name="Lind A.E."/>
            <person name="van Eijk R."/>
            <person name="Schleper C."/>
            <person name="Guy L."/>
            <person name="Ettema T.J."/>
        </authorList>
    </citation>
    <scope>NUCLEOTIDE SEQUENCE</scope>
</reference>
<proteinExistence type="predicted"/>
<feature type="region of interest" description="Disordered" evidence="1">
    <location>
        <begin position="102"/>
        <end position="123"/>
    </location>
</feature>
<evidence type="ECO:0008006" key="3">
    <source>
        <dbReference type="Google" id="ProtNLM"/>
    </source>
</evidence>
<protein>
    <recommendedName>
        <fullName evidence="3">Low-complexity protein</fullName>
    </recommendedName>
</protein>
<dbReference type="AlphaFoldDB" id="A0A0F9UJ64"/>
<name>A0A0F9UJ64_9ZZZZ</name>
<sequence>MTNTTKKTTIALAASAALTAGLALSPMTVSADVNPFGNTELSSGYMQLAESTNKDAEGKCGEAKCGADKKAEKMKEAKCGADKKAAHEAKCGADKKAAHEAKCGSEMKEKAEKMKEGKCGADK</sequence>
<accession>A0A0F9UJ64</accession>
<gene>
    <name evidence="2" type="ORF">LCGC14_0600300</name>
</gene>
<comment type="caution">
    <text evidence="2">The sequence shown here is derived from an EMBL/GenBank/DDBJ whole genome shotgun (WGS) entry which is preliminary data.</text>
</comment>
<evidence type="ECO:0000313" key="2">
    <source>
        <dbReference type="EMBL" id="KKN53643.1"/>
    </source>
</evidence>